<name>A0A7L6LFF8_9ESCH</name>
<evidence type="ECO:0000313" key="3">
    <source>
        <dbReference type="Proteomes" id="UP000512146"/>
    </source>
</evidence>
<dbReference type="Gene3D" id="2.60.40.1090">
    <property type="entry name" value="Fimbrial-type adhesion domain"/>
    <property type="match status" value="1"/>
</dbReference>
<geneLocation type="plasmid" evidence="3">
    <name>prhbstw-00777_2</name>
</geneLocation>
<feature type="signal peptide" evidence="1">
    <location>
        <begin position="1"/>
        <end position="21"/>
    </location>
</feature>
<sequence length="177" mass="18344">MKKLMIASAIAMTMTAGSAMADVKAGSQGEVQFVGTIAAKTCDVVVSGDGAVNNQIQFGVLEAGAGKTKQKEFTVKLKDPTCISAGDKAKFAWFSPTLGGEGFKNQSGTATEAYVELNAKNGGTNAPDRHDAITDVNNAVEFTATQPESGFVYEATLHAGTVPGSFETAASYTVVYE</sequence>
<reference evidence="2 3" key="1">
    <citation type="submission" date="2020-06" db="EMBL/GenBank/DDBJ databases">
        <title>REHAB project genomes.</title>
        <authorList>
            <person name="Shaw L.P."/>
        </authorList>
    </citation>
    <scope>NUCLEOTIDE SEQUENCE [LARGE SCALE GENOMIC DNA]</scope>
    <source>
        <strain evidence="2 3">RHBSTW-00777</strain>
        <plasmid evidence="3">prhbstw-00777_2</plasmid>
    </source>
</reference>
<evidence type="ECO:0000256" key="1">
    <source>
        <dbReference type="SAM" id="SignalP"/>
    </source>
</evidence>
<dbReference type="InterPro" id="IPR036937">
    <property type="entry name" value="Adhesion_dom_fimbrial_sf"/>
</dbReference>
<evidence type="ECO:0008006" key="4">
    <source>
        <dbReference type="Google" id="ProtNLM"/>
    </source>
</evidence>
<dbReference type="Proteomes" id="UP000512146">
    <property type="component" value="Plasmid pRHBSTW-00777_2"/>
</dbReference>
<dbReference type="InterPro" id="IPR008966">
    <property type="entry name" value="Adhesion_dom_sf"/>
</dbReference>
<dbReference type="GO" id="GO:0007155">
    <property type="term" value="P:cell adhesion"/>
    <property type="evidence" value="ECO:0007669"/>
    <property type="project" value="InterPro"/>
</dbReference>
<gene>
    <name evidence="2" type="ORF">HV276_23140</name>
</gene>
<dbReference type="EMBL" id="CP056166">
    <property type="protein sequence ID" value="QLX32690.1"/>
    <property type="molecule type" value="Genomic_DNA"/>
</dbReference>
<dbReference type="SUPFAM" id="SSF49401">
    <property type="entry name" value="Bacterial adhesins"/>
    <property type="match status" value="1"/>
</dbReference>
<organism evidence="2 3">
    <name type="scientific">Escherichia marmotae</name>
    <dbReference type="NCBI Taxonomy" id="1499973"/>
    <lineage>
        <taxon>Bacteria</taxon>
        <taxon>Pseudomonadati</taxon>
        <taxon>Pseudomonadota</taxon>
        <taxon>Gammaproteobacteria</taxon>
        <taxon>Enterobacterales</taxon>
        <taxon>Enterobacteriaceae</taxon>
        <taxon>Escherichia</taxon>
    </lineage>
</organism>
<dbReference type="AlphaFoldDB" id="A0A7L6LFF8"/>
<accession>A0A7L6LFF8</accession>
<proteinExistence type="predicted"/>
<protein>
    <recommendedName>
        <fullName evidence="4">Fimbrial protein</fullName>
    </recommendedName>
</protein>
<keyword evidence="1" id="KW-0732">Signal</keyword>
<dbReference type="GO" id="GO:0009289">
    <property type="term" value="C:pilus"/>
    <property type="evidence" value="ECO:0007669"/>
    <property type="project" value="InterPro"/>
</dbReference>
<keyword evidence="2" id="KW-0614">Plasmid</keyword>
<feature type="chain" id="PRO_5029670239" description="Fimbrial protein" evidence="1">
    <location>
        <begin position="22"/>
        <end position="177"/>
    </location>
</feature>
<evidence type="ECO:0000313" key="2">
    <source>
        <dbReference type="EMBL" id="QLX32690.1"/>
    </source>
</evidence>